<keyword evidence="3" id="KW-1185">Reference proteome</keyword>
<protein>
    <submittedName>
        <fullName evidence="4">Ovule protein</fullName>
    </submittedName>
</protein>
<dbReference type="WBParaSite" id="HNAJ_0000803001-mRNA-1">
    <property type="protein sequence ID" value="HNAJ_0000803001-mRNA-1"/>
    <property type="gene ID" value="HNAJ_0000803001"/>
</dbReference>
<organism evidence="4">
    <name type="scientific">Rodentolepis nana</name>
    <name type="common">Dwarf tapeworm</name>
    <name type="synonym">Hymenolepis nana</name>
    <dbReference type="NCBI Taxonomy" id="102285"/>
    <lineage>
        <taxon>Eukaryota</taxon>
        <taxon>Metazoa</taxon>
        <taxon>Spiralia</taxon>
        <taxon>Lophotrochozoa</taxon>
        <taxon>Platyhelminthes</taxon>
        <taxon>Cestoda</taxon>
        <taxon>Eucestoda</taxon>
        <taxon>Cyclophyllidea</taxon>
        <taxon>Hymenolepididae</taxon>
        <taxon>Rodentolepis</taxon>
    </lineage>
</organism>
<evidence type="ECO:0000313" key="4">
    <source>
        <dbReference type="WBParaSite" id="HNAJ_0000803001-mRNA-1"/>
    </source>
</evidence>
<evidence type="ECO:0000313" key="2">
    <source>
        <dbReference type="EMBL" id="VDO03886.1"/>
    </source>
</evidence>
<gene>
    <name evidence="2" type="ORF">HNAJ_LOCUS8026</name>
</gene>
<sequence>MFPDKEKIIEAFLSAASTEARSLFFRFEDVDDFAYASPSSSSNSGQLLEMLSNKQRELDEYNLKIAQLQMQIKDVRSRVAEKYQNFVHPDTNLPVCHENFRKHLDSTVNHLTKLMVNNREFLEKVKDLKSLEMNQLDTFQKEAHDNTIDGNSNINAAIGSWMNTRLGTLTLSDSSHVVLDASESALLIGNVNKSSEVCDRIRGQIKQPLGKDSSFGFNSLHPLRGSMEDMEVAKIAVRATTPSVLASHLIWKNVEDLNC</sequence>
<dbReference type="Proteomes" id="UP000278807">
    <property type="component" value="Unassembled WGS sequence"/>
</dbReference>
<accession>A0A0R3TLC3</accession>
<proteinExistence type="predicted"/>
<keyword evidence="1" id="KW-0175">Coiled coil</keyword>
<feature type="coiled-coil region" evidence="1">
    <location>
        <begin position="51"/>
        <end position="85"/>
    </location>
</feature>
<name>A0A0R3TLC3_RODNA</name>
<reference evidence="4" key="1">
    <citation type="submission" date="2017-02" db="UniProtKB">
        <authorList>
            <consortium name="WormBaseParasite"/>
        </authorList>
    </citation>
    <scope>IDENTIFICATION</scope>
</reference>
<evidence type="ECO:0000256" key="1">
    <source>
        <dbReference type="SAM" id="Coils"/>
    </source>
</evidence>
<dbReference type="OrthoDB" id="6240502at2759"/>
<reference evidence="2 3" key="2">
    <citation type="submission" date="2018-11" db="EMBL/GenBank/DDBJ databases">
        <authorList>
            <consortium name="Pathogen Informatics"/>
        </authorList>
    </citation>
    <scope>NUCLEOTIDE SEQUENCE [LARGE SCALE GENOMIC DNA]</scope>
</reference>
<evidence type="ECO:0000313" key="3">
    <source>
        <dbReference type="Proteomes" id="UP000278807"/>
    </source>
</evidence>
<dbReference type="AlphaFoldDB" id="A0A0R3TLC3"/>
<dbReference type="EMBL" id="UZAE01012175">
    <property type="protein sequence ID" value="VDO03886.1"/>
    <property type="molecule type" value="Genomic_DNA"/>
</dbReference>